<reference evidence="7 8" key="1">
    <citation type="submission" date="2017-04" db="EMBL/GenBank/DDBJ databases">
        <title>Genome Sequence of Marinobacter salarius strain SMR5 Isolated from a culture of the Diatom Skeletonema marinoi.</title>
        <authorList>
            <person name="Topel M."/>
            <person name="Pinder M.I.M."/>
            <person name="Johansson O.N."/>
            <person name="Kourtchenko O."/>
            <person name="Godhe A."/>
            <person name="Clarke A.K."/>
        </authorList>
    </citation>
    <scope>NUCLEOTIDE SEQUENCE [LARGE SCALE GENOMIC DNA]</scope>
    <source>
        <strain evidence="7 8">SMR5</strain>
    </source>
</reference>
<dbReference type="GO" id="GO:0016787">
    <property type="term" value="F:hydrolase activity"/>
    <property type="evidence" value="ECO:0007669"/>
    <property type="project" value="UniProtKB-KW"/>
</dbReference>
<name>A0A1W6K6Y8_9GAMM</name>
<dbReference type="InterPro" id="IPR014001">
    <property type="entry name" value="Helicase_ATP-bd"/>
</dbReference>
<dbReference type="PANTHER" id="PTHR47961:SF6">
    <property type="entry name" value="DNA-DIRECTED DNA POLYMERASE"/>
    <property type="match status" value="1"/>
</dbReference>
<dbReference type="Proteomes" id="UP000193100">
    <property type="component" value="Chromosome"/>
</dbReference>
<dbReference type="SMART" id="SM00487">
    <property type="entry name" value="DEXDc"/>
    <property type="match status" value="1"/>
</dbReference>
<evidence type="ECO:0000313" key="7">
    <source>
        <dbReference type="EMBL" id="ARM83161.1"/>
    </source>
</evidence>
<dbReference type="AlphaFoldDB" id="A0A1W6K6Y8"/>
<dbReference type="RefSeq" id="WP_085679407.1">
    <property type="nucleotide sequence ID" value="NZ_CP020931.1"/>
</dbReference>
<evidence type="ECO:0000256" key="2">
    <source>
        <dbReference type="ARBA" id="ARBA00022801"/>
    </source>
</evidence>
<sequence length="887" mass="101644">MGESLIYKAARHLWDDESFQGNFTHLKLENLRYNLNLTQNLKSEIDFSNLMRAASLFSLVNDEEPEFEKFHESAFRIAYISSKIWLEQPQNFSQIVAIILTRIGNFPTIKKQFANDDLASFIELQAKNLPHSFALEALARYEGNTVKIGSGDTANLLELTDFQRRLWDGLKNNNDLISFASPTSSGKTYLLLQFLTNSAILANDKFIAIYLVPTRALITEITYSLRSLLSSENIEDVEVLSVGGDLDKPIPSKVIYVFTQERLLSFLANIMPGHLSRINYVVIDEAHQIRERARGTLLHQSLNWLKLSYQVSKFVFCSPVISNPDLFGKLLTHGDYFVAESHITESSPVSQNLMIVESVKGRRNELSVTYHDGSGSRYLLSDNIKLDKKRSDDTKAYFLAYCSYYLGGGKRNIVYVDDPSTADRVAKKLMSIIEDVSDDPEILDASDYMARNIHPDFVLSKSIKKKVGVHYGKMPSLVRETVERLFRDEKLDFIVCTSTLAQGVNLPAHNLFILDPKVRDSDTNAFDSISRSDFWNIVGRAGRLYKDFEGNVFLLKQPSKNEDWEEQYLSESRLSDIVPSTQQILLEQHADLIEHISNAGKDAKKGIEEAASFIYDISRSGRSLDFSLSWIPSLEAEVLSELKRETDEVESRVTLPHGVIKKNVGVSPVRQQALYDFLLSQLILDDWLLPRKFSSALEFHRIVYIILRFLDSPEMEDERLKKYTWLFVGPAFDWVLGKPLSSMVGEHIKWWKRKKELFELDSNNINSCIRDLFDQVENKVRFKLVKYINCYNNIILEVCHQKERPDLMERVPVYLPLFLEVGASNPLQIGLISLGLSRMTALEISKYIEIDSYDGDPARLRRIVKDLSKRNKKIPLLCREEIDHYII</sequence>
<organism evidence="7 8">
    <name type="scientific">Marinobacter salarius</name>
    <dbReference type="NCBI Taxonomy" id="1420917"/>
    <lineage>
        <taxon>Bacteria</taxon>
        <taxon>Pseudomonadati</taxon>
        <taxon>Pseudomonadota</taxon>
        <taxon>Gammaproteobacteria</taxon>
        <taxon>Pseudomonadales</taxon>
        <taxon>Marinobacteraceae</taxon>
        <taxon>Marinobacter</taxon>
    </lineage>
</organism>
<feature type="domain" description="Helicase ATP-binding" evidence="5">
    <location>
        <begin position="168"/>
        <end position="339"/>
    </location>
</feature>
<keyword evidence="4" id="KW-0067">ATP-binding</keyword>
<dbReference type="Pfam" id="PF00271">
    <property type="entry name" value="Helicase_C"/>
    <property type="match status" value="1"/>
</dbReference>
<dbReference type="PROSITE" id="PS51192">
    <property type="entry name" value="HELICASE_ATP_BIND_1"/>
    <property type="match status" value="1"/>
</dbReference>
<dbReference type="Pfam" id="PF00270">
    <property type="entry name" value="DEAD"/>
    <property type="match status" value="1"/>
</dbReference>
<dbReference type="PROSITE" id="PS51194">
    <property type="entry name" value="HELICASE_CTER"/>
    <property type="match status" value="1"/>
</dbReference>
<evidence type="ECO:0000256" key="4">
    <source>
        <dbReference type="ARBA" id="ARBA00022840"/>
    </source>
</evidence>
<gene>
    <name evidence="7" type="ORF">MARSALSMR5_01067</name>
</gene>
<evidence type="ECO:0000313" key="8">
    <source>
        <dbReference type="Proteomes" id="UP000193100"/>
    </source>
</evidence>
<dbReference type="GeneID" id="77255047"/>
<proteinExistence type="predicted"/>
<dbReference type="GO" id="GO:0003676">
    <property type="term" value="F:nucleic acid binding"/>
    <property type="evidence" value="ECO:0007669"/>
    <property type="project" value="InterPro"/>
</dbReference>
<keyword evidence="1" id="KW-0547">Nucleotide-binding</keyword>
<evidence type="ECO:0000259" key="6">
    <source>
        <dbReference type="PROSITE" id="PS51194"/>
    </source>
</evidence>
<accession>A0A1W6K6Y8</accession>
<evidence type="ECO:0000259" key="5">
    <source>
        <dbReference type="PROSITE" id="PS51192"/>
    </source>
</evidence>
<dbReference type="InterPro" id="IPR011545">
    <property type="entry name" value="DEAD/DEAH_box_helicase_dom"/>
</dbReference>
<dbReference type="PANTHER" id="PTHR47961">
    <property type="entry name" value="DNA POLYMERASE THETA, PUTATIVE (AFU_ORTHOLOGUE AFUA_1G05260)-RELATED"/>
    <property type="match status" value="1"/>
</dbReference>
<feature type="domain" description="Helicase C-terminal" evidence="6">
    <location>
        <begin position="397"/>
        <end position="600"/>
    </location>
</feature>
<dbReference type="SUPFAM" id="SSF52540">
    <property type="entry name" value="P-loop containing nucleoside triphosphate hydrolases"/>
    <property type="match status" value="1"/>
</dbReference>
<dbReference type="InterPro" id="IPR027417">
    <property type="entry name" value="P-loop_NTPase"/>
</dbReference>
<keyword evidence="2" id="KW-0378">Hydrolase</keyword>
<dbReference type="InterPro" id="IPR050474">
    <property type="entry name" value="Hel308_SKI2-like"/>
</dbReference>
<dbReference type="GO" id="GO:0005524">
    <property type="term" value="F:ATP binding"/>
    <property type="evidence" value="ECO:0007669"/>
    <property type="project" value="UniProtKB-KW"/>
</dbReference>
<dbReference type="SMART" id="SM00490">
    <property type="entry name" value="HELICc"/>
    <property type="match status" value="1"/>
</dbReference>
<dbReference type="GO" id="GO:0004386">
    <property type="term" value="F:helicase activity"/>
    <property type="evidence" value="ECO:0007669"/>
    <property type="project" value="UniProtKB-KW"/>
</dbReference>
<dbReference type="Gene3D" id="3.40.50.300">
    <property type="entry name" value="P-loop containing nucleotide triphosphate hydrolases"/>
    <property type="match status" value="2"/>
</dbReference>
<dbReference type="InterPro" id="IPR001650">
    <property type="entry name" value="Helicase_C-like"/>
</dbReference>
<keyword evidence="3 7" id="KW-0347">Helicase</keyword>
<evidence type="ECO:0000256" key="3">
    <source>
        <dbReference type="ARBA" id="ARBA00022806"/>
    </source>
</evidence>
<protein>
    <submittedName>
        <fullName evidence="7">Ski2-like helicase</fullName>
    </submittedName>
</protein>
<dbReference type="EMBL" id="CP020931">
    <property type="protein sequence ID" value="ARM83161.1"/>
    <property type="molecule type" value="Genomic_DNA"/>
</dbReference>
<evidence type="ECO:0000256" key="1">
    <source>
        <dbReference type="ARBA" id="ARBA00022741"/>
    </source>
</evidence>